<dbReference type="RefSeq" id="XP_039133192.1">
    <property type="nucleotide sequence ID" value="XM_039277258.1"/>
</dbReference>
<reference evidence="2" key="1">
    <citation type="submission" date="2025-08" db="UniProtKB">
        <authorList>
            <consortium name="RefSeq"/>
        </authorList>
    </citation>
    <scope>IDENTIFICATION</scope>
</reference>
<sequence>MAGCVNDSLQINNVLVDHFSNLWNNPEIQSLEWYLDALPSNLPTLNNDQQAFLSRHVSKDEIYKTLLALSEGKSPGPDGFNVEFYKIFWNDIEASRKSARNISLRLNIYAHISGQFPNQTKSEIYVPSWFNHQVSSRISGILNFKIGKTPFTYLGVLISPKKLVIAHFDSMINRINKSIVVWRKANLSKAGKSILINSILMVVPIYYLSVYPIPETVLFKFSKLARKFLWANHEQDSGMSVVNWDIITASKSEGGLGIRNLIKDCSV</sequence>
<name>A0AB40C0A6_DIOCR</name>
<organism evidence="1 2">
    <name type="scientific">Dioscorea cayennensis subsp. rotundata</name>
    <name type="common">White Guinea yam</name>
    <name type="synonym">Dioscorea rotundata</name>
    <dbReference type="NCBI Taxonomy" id="55577"/>
    <lineage>
        <taxon>Eukaryota</taxon>
        <taxon>Viridiplantae</taxon>
        <taxon>Streptophyta</taxon>
        <taxon>Embryophyta</taxon>
        <taxon>Tracheophyta</taxon>
        <taxon>Spermatophyta</taxon>
        <taxon>Magnoliopsida</taxon>
        <taxon>Liliopsida</taxon>
        <taxon>Dioscoreales</taxon>
        <taxon>Dioscoreaceae</taxon>
        <taxon>Dioscorea</taxon>
    </lineage>
</organism>
<accession>A0AB40C0A6</accession>
<proteinExistence type="predicted"/>
<gene>
    <name evidence="2" type="primary">LOC120270234</name>
</gene>
<dbReference type="GeneID" id="120270234"/>
<evidence type="ECO:0000313" key="1">
    <source>
        <dbReference type="Proteomes" id="UP001515500"/>
    </source>
</evidence>
<protein>
    <submittedName>
        <fullName evidence="2">Uncharacterized protein LOC120270234</fullName>
    </submittedName>
</protein>
<evidence type="ECO:0000313" key="2">
    <source>
        <dbReference type="RefSeq" id="XP_039133192.1"/>
    </source>
</evidence>
<dbReference type="Proteomes" id="UP001515500">
    <property type="component" value="Chromosome 10"/>
</dbReference>
<keyword evidence="1" id="KW-1185">Reference proteome</keyword>
<dbReference type="PANTHER" id="PTHR33116">
    <property type="entry name" value="REVERSE TRANSCRIPTASE ZINC-BINDING DOMAIN-CONTAINING PROTEIN-RELATED-RELATED"/>
    <property type="match status" value="1"/>
</dbReference>
<dbReference type="AlphaFoldDB" id="A0AB40C0A6"/>
<dbReference type="PANTHER" id="PTHR33116:SF78">
    <property type="entry name" value="OS12G0587133 PROTEIN"/>
    <property type="match status" value="1"/>
</dbReference>